<organism evidence="2 3">
    <name type="scientific">Hibiscus sabdariffa</name>
    <name type="common">roselle</name>
    <dbReference type="NCBI Taxonomy" id="183260"/>
    <lineage>
        <taxon>Eukaryota</taxon>
        <taxon>Viridiplantae</taxon>
        <taxon>Streptophyta</taxon>
        <taxon>Embryophyta</taxon>
        <taxon>Tracheophyta</taxon>
        <taxon>Spermatophyta</taxon>
        <taxon>Magnoliopsida</taxon>
        <taxon>eudicotyledons</taxon>
        <taxon>Gunneridae</taxon>
        <taxon>Pentapetalae</taxon>
        <taxon>rosids</taxon>
        <taxon>malvids</taxon>
        <taxon>Malvales</taxon>
        <taxon>Malvaceae</taxon>
        <taxon>Malvoideae</taxon>
        <taxon>Hibiscus</taxon>
    </lineage>
</organism>
<feature type="compositionally biased region" description="Low complexity" evidence="1">
    <location>
        <begin position="1"/>
        <end position="13"/>
    </location>
</feature>
<protein>
    <submittedName>
        <fullName evidence="2">Uncharacterized protein</fullName>
    </submittedName>
</protein>
<dbReference type="EMBL" id="JBBPBM010000055">
    <property type="protein sequence ID" value="KAK8517584.1"/>
    <property type="molecule type" value="Genomic_DNA"/>
</dbReference>
<feature type="compositionally biased region" description="Polar residues" evidence="1">
    <location>
        <begin position="183"/>
        <end position="197"/>
    </location>
</feature>
<feature type="region of interest" description="Disordered" evidence="1">
    <location>
        <begin position="165"/>
        <end position="205"/>
    </location>
</feature>
<proteinExistence type="predicted"/>
<keyword evidence="3" id="KW-1185">Reference proteome</keyword>
<accession>A0ABR2CE13</accession>
<sequence length="309" mass="33171">MGACVSSASSSKSDTTVGGRGGSSAVKRSSTAVRVVHMDGRVQEFRQSVQANDIVSQNPGHFLCSSESMSIGTCVPHVPGDEELQPGQVYFLFPLSQSDKPLSLPDLCSLAIKASSGIGRHSVDLSSTLNSESVINSHSVFPLSLDSTHLPLPLSTASLRPSLQRRAWSTSPPPPAFPRPCDQNPTLTTSRSITVRGNPTPKPVRTLSPRRELNLGHGLVLGLGGGYRGGRRRVVNGIGVKAAALGYCEADVVDWDKPITQQDALPRSEFPPRFLPRLDPLSLFEASPLSSCLDRTLKHLHRRSRSIIN</sequence>
<dbReference type="PANTHER" id="PTHR33052">
    <property type="entry name" value="DUF4228 DOMAIN PROTEIN-RELATED"/>
    <property type="match status" value="1"/>
</dbReference>
<evidence type="ECO:0000256" key="1">
    <source>
        <dbReference type="SAM" id="MobiDB-lite"/>
    </source>
</evidence>
<evidence type="ECO:0000313" key="2">
    <source>
        <dbReference type="EMBL" id="KAK8517584.1"/>
    </source>
</evidence>
<gene>
    <name evidence="2" type="ORF">V6N12_016429</name>
</gene>
<dbReference type="Proteomes" id="UP001472677">
    <property type="component" value="Unassembled WGS sequence"/>
</dbReference>
<feature type="region of interest" description="Disordered" evidence="1">
    <location>
        <begin position="1"/>
        <end position="30"/>
    </location>
</feature>
<comment type="caution">
    <text evidence="2">The sequence shown here is derived from an EMBL/GenBank/DDBJ whole genome shotgun (WGS) entry which is preliminary data.</text>
</comment>
<reference evidence="2 3" key="1">
    <citation type="journal article" date="2024" name="G3 (Bethesda)">
        <title>Genome assembly of Hibiscus sabdariffa L. provides insights into metabolisms of medicinal natural products.</title>
        <authorList>
            <person name="Kim T."/>
        </authorList>
    </citation>
    <scope>NUCLEOTIDE SEQUENCE [LARGE SCALE GENOMIC DNA]</scope>
    <source>
        <strain evidence="2">TK-2024</strain>
        <tissue evidence="2">Old leaves</tissue>
    </source>
</reference>
<evidence type="ECO:0000313" key="3">
    <source>
        <dbReference type="Proteomes" id="UP001472677"/>
    </source>
</evidence>
<dbReference type="Pfam" id="PF14009">
    <property type="entry name" value="PADRE"/>
    <property type="match status" value="1"/>
</dbReference>
<dbReference type="InterPro" id="IPR025322">
    <property type="entry name" value="PADRE_dom"/>
</dbReference>
<name>A0ABR2CE13_9ROSI</name>